<dbReference type="Pfam" id="PF13181">
    <property type="entry name" value="TPR_8"/>
    <property type="match status" value="2"/>
</dbReference>
<dbReference type="SMART" id="SM00028">
    <property type="entry name" value="TPR"/>
    <property type="match status" value="8"/>
</dbReference>
<dbReference type="Proteomes" id="UP001054252">
    <property type="component" value="Unassembled WGS sequence"/>
</dbReference>
<dbReference type="InterPro" id="IPR013105">
    <property type="entry name" value="TPR_2"/>
</dbReference>
<comment type="caution">
    <text evidence="9">The sequence shown here is derived from an EMBL/GenBank/DDBJ whole genome shotgun (WGS) entry which is preliminary data.</text>
</comment>
<dbReference type="InterPro" id="IPR019734">
    <property type="entry name" value="TPR_rpt"/>
</dbReference>
<keyword evidence="2" id="KW-0677">Repeat</keyword>
<dbReference type="AlphaFoldDB" id="A0AAV5LIB5"/>
<keyword evidence="3" id="KW-0132">Cell division</keyword>
<proteinExistence type="inferred from homology"/>
<evidence type="ECO:0000256" key="4">
    <source>
        <dbReference type="ARBA" id="ARBA00022803"/>
    </source>
</evidence>
<dbReference type="GO" id="GO:0031145">
    <property type="term" value="P:anaphase-promoting complex-dependent catabolic process"/>
    <property type="evidence" value="ECO:0007669"/>
    <property type="project" value="TreeGrafter"/>
</dbReference>
<feature type="repeat" description="TPR" evidence="7">
    <location>
        <begin position="86"/>
        <end position="119"/>
    </location>
</feature>
<evidence type="ECO:0000256" key="7">
    <source>
        <dbReference type="PROSITE-ProRule" id="PRU00339"/>
    </source>
</evidence>
<dbReference type="GO" id="GO:0051301">
    <property type="term" value="P:cell division"/>
    <property type="evidence" value="ECO:0007669"/>
    <property type="project" value="TreeGrafter"/>
</dbReference>
<dbReference type="PANTHER" id="PTHR12558">
    <property type="entry name" value="CELL DIVISION CYCLE 16,23,27"/>
    <property type="match status" value="1"/>
</dbReference>
<feature type="repeat" description="TPR" evidence="7">
    <location>
        <begin position="392"/>
        <end position="425"/>
    </location>
</feature>
<name>A0AAV5LIB5_9ROSI</name>
<comment type="similarity">
    <text evidence="6">Belongs to the APC3/CDC27 family.</text>
</comment>
<dbReference type="Pfam" id="PF00515">
    <property type="entry name" value="TPR_1"/>
    <property type="match status" value="1"/>
</dbReference>
<dbReference type="EMBL" id="BPVZ01000117">
    <property type="protein sequence ID" value="GKV36639.1"/>
    <property type="molecule type" value="Genomic_DNA"/>
</dbReference>
<feature type="region of interest" description="Disordered" evidence="8">
    <location>
        <begin position="190"/>
        <end position="219"/>
    </location>
</feature>
<evidence type="ECO:0000256" key="2">
    <source>
        <dbReference type="ARBA" id="ARBA00022737"/>
    </source>
</evidence>
<evidence type="ECO:0000256" key="3">
    <source>
        <dbReference type="ARBA" id="ARBA00022776"/>
    </source>
</evidence>
<evidence type="ECO:0000256" key="6">
    <source>
        <dbReference type="ARBA" id="ARBA00038210"/>
    </source>
</evidence>
<organism evidence="9 10">
    <name type="scientific">Rubroshorea leprosula</name>
    <dbReference type="NCBI Taxonomy" id="152421"/>
    <lineage>
        <taxon>Eukaryota</taxon>
        <taxon>Viridiplantae</taxon>
        <taxon>Streptophyta</taxon>
        <taxon>Embryophyta</taxon>
        <taxon>Tracheophyta</taxon>
        <taxon>Spermatophyta</taxon>
        <taxon>Magnoliopsida</taxon>
        <taxon>eudicotyledons</taxon>
        <taxon>Gunneridae</taxon>
        <taxon>Pentapetalae</taxon>
        <taxon>rosids</taxon>
        <taxon>malvids</taxon>
        <taxon>Malvales</taxon>
        <taxon>Dipterocarpaceae</taxon>
        <taxon>Rubroshorea</taxon>
    </lineage>
</organism>
<feature type="compositionally biased region" description="Pro residues" evidence="8">
    <location>
        <begin position="193"/>
        <end position="207"/>
    </location>
</feature>
<sequence length="686" mass="77123">MLHRNAIFLGERLCAEFPSEENFQLLARCYLNNNQAYCAYHILKDKQSVESRYLFAIACFEMDLLGEAEAALLPIEEHSAEIPNGAAIHYLLGLIYRYTDRRKHAVEHFRKALSIDPLLWAAYEELCLLGEAEEATSIFGEAAVPGVLKYFQCNGNGSSYLKTANEDQSSSSGFAGHVIHGFPPNVSLYNTPSPLPAQLPDTAPPAPNRNVPGGEDSLRSLTHAPQRKIIHEELMKVPGTLFSDSRPRRSARLAERRNLNTTQETGDGTNRICMLPSKSNSRIHSSTVCKCQPDNVEEVGKWLENHAAASSECRPISSSTSVLSDGKCSQCEMAIMKPSSLITDSSTVISGILDVMSLLRLLGDGYKLLCTYRCQDALDVFQMLSLKQYNTAWVLSQVGKAYFHLVDYLKADYAFSHAHQISPYNLEGMDMYSTVLYHLKEDVKLCFLAQKLMSIDRLAPQSWCAIGNCYSLQKNHETAAKNFCRAVQLNSRFAYAHTLCGHEYAALEDYENAEKCYQSALRFDMRHYISWYGLGMIYLRQEKFEFAEHHFRQAFKINPHSSVIMCYLGLALEALKRSEEALVMMDKAITTDKKNPLPMYHKASILVTLGNFNEALEVLEDLKELAPQESCIHALMGEIYKRCQMYDKAMLHFGTALDLKPSASDVAKLKVAIEKLIVPDEIEDDV</sequence>
<protein>
    <submittedName>
        <fullName evidence="9">Uncharacterized protein</fullName>
    </submittedName>
</protein>
<evidence type="ECO:0000256" key="5">
    <source>
        <dbReference type="ARBA" id="ARBA00023242"/>
    </source>
</evidence>
<dbReference type="InterPro" id="IPR011990">
    <property type="entry name" value="TPR-like_helical_dom_sf"/>
</dbReference>
<feature type="region of interest" description="Disordered" evidence="8">
    <location>
        <begin position="241"/>
        <end position="271"/>
    </location>
</feature>
<evidence type="ECO:0000313" key="9">
    <source>
        <dbReference type="EMBL" id="GKV36639.1"/>
    </source>
</evidence>
<evidence type="ECO:0000313" key="10">
    <source>
        <dbReference type="Proteomes" id="UP001054252"/>
    </source>
</evidence>
<dbReference type="SUPFAM" id="SSF48452">
    <property type="entry name" value="TPR-like"/>
    <property type="match status" value="2"/>
</dbReference>
<keyword evidence="3" id="KW-0498">Mitosis</keyword>
<dbReference type="Pfam" id="PF14559">
    <property type="entry name" value="TPR_19"/>
    <property type="match status" value="1"/>
</dbReference>
<dbReference type="GO" id="GO:0005680">
    <property type="term" value="C:anaphase-promoting complex"/>
    <property type="evidence" value="ECO:0007669"/>
    <property type="project" value="UniProtKB-ARBA"/>
</dbReference>
<dbReference type="Pfam" id="PF12895">
    <property type="entry name" value="ANAPC3"/>
    <property type="match status" value="1"/>
</dbReference>
<dbReference type="FunFam" id="1.25.40.10:FF:000018">
    <property type="entry name" value="Cell division cycle protein 27 homolog B"/>
    <property type="match status" value="1"/>
</dbReference>
<dbReference type="GO" id="GO:0016567">
    <property type="term" value="P:protein ubiquitination"/>
    <property type="evidence" value="ECO:0007669"/>
    <property type="project" value="TreeGrafter"/>
</dbReference>
<dbReference type="PROSITE" id="PS50293">
    <property type="entry name" value="TPR_REGION"/>
    <property type="match status" value="1"/>
</dbReference>
<feature type="repeat" description="TPR" evidence="7">
    <location>
        <begin position="528"/>
        <end position="561"/>
    </location>
</feature>
<reference evidence="9 10" key="1">
    <citation type="journal article" date="2021" name="Commun. Biol.">
        <title>The genome of Shorea leprosula (Dipterocarpaceae) highlights the ecological relevance of drought in aseasonal tropical rainforests.</title>
        <authorList>
            <person name="Ng K.K.S."/>
            <person name="Kobayashi M.J."/>
            <person name="Fawcett J.A."/>
            <person name="Hatakeyama M."/>
            <person name="Paape T."/>
            <person name="Ng C.H."/>
            <person name="Ang C.C."/>
            <person name="Tnah L.H."/>
            <person name="Lee C.T."/>
            <person name="Nishiyama T."/>
            <person name="Sese J."/>
            <person name="O'Brien M.J."/>
            <person name="Copetti D."/>
            <person name="Mohd Noor M.I."/>
            <person name="Ong R.C."/>
            <person name="Putra M."/>
            <person name="Sireger I.Z."/>
            <person name="Indrioko S."/>
            <person name="Kosugi Y."/>
            <person name="Izuno A."/>
            <person name="Isagi Y."/>
            <person name="Lee S.L."/>
            <person name="Shimizu K.K."/>
        </authorList>
    </citation>
    <scope>NUCLEOTIDE SEQUENCE [LARGE SCALE GENOMIC DNA]</scope>
    <source>
        <strain evidence="9">214</strain>
    </source>
</reference>
<dbReference type="Pfam" id="PF07719">
    <property type="entry name" value="TPR_2"/>
    <property type="match status" value="1"/>
</dbReference>
<keyword evidence="5" id="KW-0539">Nucleus</keyword>
<accession>A0AAV5LIB5</accession>
<evidence type="ECO:0000256" key="8">
    <source>
        <dbReference type="SAM" id="MobiDB-lite"/>
    </source>
</evidence>
<dbReference type="GO" id="GO:0007091">
    <property type="term" value="P:metaphase/anaphase transition of mitotic cell cycle"/>
    <property type="evidence" value="ECO:0007669"/>
    <property type="project" value="TreeGrafter"/>
</dbReference>
<evidence type="ECO:0000256" key="1">
    <source>
        <dbReference type="ARBA" id="ARBA00004123"/>
    </source>
</evidence>
<feature type="repeat" description="TPR" evidence="7">
    <location>
        <begin position="494"/>
        <end position="527"/>
    </location>
</feature>
<feature type="repeat" description="TPR" evidence="7">
    <location>
        <begin position="630"/>
        <end position="663"/>
    </location>
</feature>
<dbReference type="PANTHER" id="PTHR12558:SF25">
    <property type="entry name" value="CELL DIVISION CYCLE PROTEIN 27 HOMOLOG B-LIKE"/>
    <property type="match status" value="1"/>
</dbReference>
<keyword evidence="3" id="KW-0131">Cell cycle</keyword>
<keyword evidence="4 7" id="KW-0802">TPR repeat</keyword>
<dbReference type="Gene3D" id="1.25.40.10">
    <property type="entry name" value="Tetratricopeptide repeat domain"/>
    <property type="match status" value="4"/>
</dbReference>
<comment type="subcellular location">
    <subcellularLocation>
        <location evidence="1">Nucleus</location>
    </subcellularLocation>
</comment>
<dbReference type="GO" id="GO:0005737">
    <property type="term" value="C:cytoplasm"/>
    <property type="evidence" value="ECO:0007669"/>
    <property type="project" value="TreeGrafter"/>
</dbReference>
<dbReference type="PROSITE" id="PS50005">
    <property type="entry name" value="TPR"/>
    <property type="match status" value="6"/>
</dbReference>
<feature type="repeat" description="TPR" evidence="7">
    <location>
        <begin position="460"/>
        <end position="493"/>
    </location>
</feature>
<keyword evidence="10" id="KW-1185">Reference proteome</keyword>
<gene>
    <name evidence="9" type="ORF">SLEP1_g44748</name>
</gene>